<dbReference type="AlphaFoldDB" id="A0A926D9U3"/>
<gene>
    <name evidence="4" type="ORF">IAG03_08340</name>
</gene>
<dbReference type="PROSITE" id="PS51462">
    <property type="entry name" value="NUDIX"/>
    <property type="match status" value="1"/>
</dbReference>
<dbReference type="PANTHER" id="PTHR11839">
    <property type="entry name" value="UDP/ADP-SUGAR PYROPHOSPHATASE"/>
    <property type="match status" value="1"/>
</dbReference>
<reference evidence="4" key="1">
    <citation type="submission" date="2020-08" db="EMBL/GenBank/DDBJ databases">
        <title>Genome public.</title>
        <authorList>
            <person name="Liu C."/>
            <person name="Sun Q."/>
        </authorList>
    </citation>
    <scope>NUCLEOTIDE SEQUENCE</scope>
    <source>
        <strain evidence="4">NSJ-40</strain>
    </source>
</reference>
<evidence type="ECO:0000313" key="5">
    <source>
        <dbReference type="Proteomes" id="UP000651482"/>
    </source>
</evidence>
<evidence type="ECO:0000256" key="1">
    <source>
        <dbReference type="ARBA" id="ARBA00001946"/>
    </source>
</evidence>
<dbReference type="GO" id="GO:0006753">
    <property type="term" value="P:nucleoside phosphate metabolic process"/>
    <property type="evidence" value="ECO:0007669"/>
    <property type="project" value="TreeGrafter"/>
</dbReference>
<comment type="cofactor">
    <cofactor evidence="1">
        <name>Mg(2+)</name>
        <dbReference type="ChEBI" id="CHEBI:18420"/>
    </cofactor>
</comment>
<evidence type="ECO:0000313" key="4">
    <source>
        <dbReference type="EMBL" id="MBC8534007.1"/>
    </source>
</evidence>
<keyword evidence="5" id="KW-1185">Reference proteome</keyword>
<proteinExistence type="predicted"/>
<comment type="caution">
    <text evidence="4">The sequence shown here is derived from an EMBL/GenBank/DDBJ whole genome shotgun (WGS) entry which is preliminary data.</text>
</comment>
<dbReference type="InterPro" id="IPR015797">
    <property type="entry name" value="NUDIX_hydrolase-like_dom_sf"/>
</dbReference>
<dbReference type="GO" id="GO:0016787">
    <property type="term" value="F:hydrolase activity"/>
    <property type="evidence" value="ECO:0007669"/>
    <property type="project" value="UniProtKB-KW"/>
</dbReference>
<evidence type="ECO:0000259" key="3">
    <source>
        <dbReference type="PROSITE" id="PS51462"/>
    </source>
</evidence>
<protein>
    <submittedName>
        <fullName evidence="4">NUDIX hydrolase</fullName>
    </submittedName>
</protein>
<dbReference type="Gene3D" id="3.90.79.10">
    <property type="entry name" value="Nucleoside Triphosphate Pyrophosphohydrolase"/>
    <property type="match status" value="1"/>
</dbReference>
<dbReference type="PANTHER" id="PTHR11839:SF18">
    <property type="entry name" value="NUDIX HYDROLASE DOMAIN-CONTAINING PROTEIN"/>
    <property type="match status" value="1"/>
</dbReference>
<dbReference type="EMBL" id="JACRSN010000011">
    <property type="protein sequence ID" value="MBC8534007.1"/>
    <property type="molecule type" value="Genomic_DNA"/>
</dbReference>
<organism evidence="4 5">
    <name type="scientific">Yeguia hominis</name>
    <dbReference type="NCBI Taxonomy" id="2763662"/>
    <lineage>
        <taxon>Bacteria</taxon>
        <taxon>Bacillati</taxon>
        <taxon>Bacillota</taxon>
        <taxon>Clostridia</taxon>
        <taxon>Eubacteriales</taxon>
        <taxon>Yeguiaceae</taxon>
        <taxon>Yeguia</taxon>
    </lineage>
</organism>
<dbReference type="SUPFAM" id="SSF55811">
    <property type="entry name" value="Nudix"/>
    <property type="match status" value="1"/>
</dbReference>
<dbReference type="GO" id="GO:0005829">
    <property type="term" value="C:cytosol"/>
    <property type="evidence" value="ECO:0007669"/>
    <property type="project" value="TreeGrafter"/>
</dbReference>
<dbReference type="RefSeq" id="WP_249319656.1">
    <property type="nucleotide sequence ID" value="NZ_JACRSN010000011.1"/>
</dbReference>
<accession>A0A926D9U3</accession>
<dbReference type="GO" id="GO:0019693">
    <property type="term" value="P:ribose phosphate metabolic process"/>
    <property type="evidence" value="ECO:0007669"/>
    <property type="project" value="TreeGrafter"/>
</dbReference>
<keyword evidence="2 4" id="KW-0378">Hydrolase</keyword>
<sequence>MKLTEKTLQKNYLYRGKILNLRRDDAELENGRQVTREVVEHPGGVCVAALNEKNEMVFVRQFRYPYSKVVLEIPAGKLEPGEDPFEAVKREQLEETGTRAEAYQFLGEMYPSPGYTDEIIRIWACRISQYGALKLDEGEFLETEYVPLETAVEMVLRNEIPDAKTQVAILKTSCLVKAGQL</sequence>
<dbReference type="Pfam" id="PF00293">
    <property type="entry name" value="NUDIX"/>
    <property type="match status" value="1"/>
</dbReference>
<dbReference type="Proteomes" id="UP000651482">
    <property type="component" value="Unassembled WGS sequence"/>
</dbReference>
<dbReference type="InterPro" id="IPR000086">
    <property type="entry name" value="NUDIX_hydrolase_dom"/>
</dbReference>
<name>A0A926D9U3_9FIRM</name>
<evidence type="ECO:0000256" key="2">
    <source>
        <dbReference type="ARBA" id="ARBA00022801"/>
    </source>
</evidence>
<feature type="domain" description="Nudix hydrolase" evidence="3">
    <location>
        <begin position="40"/>
        <end position="168"/>
    </location>
</feature>